<organism evidence="3 4">
    <name type="scientific">Araneus ventricosus</name>
    <name type="common">Orbweaver spider</name>
    <name type="synonym">Epeira ventricosa</name>
    <dbReference type="NCBI Taxonomy" id="182803"/>
    <lineage>
        <taxon>Eukaryota</taxon>
        <taxon>Metazoa</taxon>
        <taxon>Ecdysozoa</taxon>
        <taxon>Arthropoda</taxon>
        <taxon>Chelicerata</taxon>
        <taxon>Arachnida</taxon>
        <taxon>Araneae</taxon>
        <taxon>Araneomorphae</taxon>
        <taxon>Entelegynae</taxon>
        <taxon>Araneoidea</taxon>
        <taxon>Araneidae</taxon>
        <taxon>Araneus</taxon>
    </lineage>
</organism>
<dbReference type="PANTHER" id="PTHR36688">
    <property type="entry name" value="ENDO/EXONUCLEASE/PHOSPHATASE DOMAIN-CONTAINING PROTEIN"/>
    <property type="match status" value="1"/>
</dbReference>
<dbReference type="InterPro" id="IPR005135">
    <property type="entry name" value="Endo/exonuclease/phosphatase"/>
</dbReference>
<dbReference type="SUPFAM" id="SSF56219">
    <property type="entry name" value="DNase I-like"/>
    <property type="match status" value="1"/>
</dbReference>
<dbReference type="Gene3D" id="3.60.10.10">
    <property type="entry name" value="Endonuclease/exonuclease/phosphatase"/>
    <property type="match status" value="1"/>
</dbReference>
<protein>
    <submittedName>
        <fullName evidence="3">Putative RNA-directed DNA polymerase from transposon BS</fullName>
    </submittedName>
</protein>
<dbReference type="InterPro" id="IPR043502">
    <property type="entry name" value="DNA/RNA_pol_sf"/>
</dbReference>
<evidence type="ECO:0000259" key="1">
    <source>
        <dbReference type="PROSITE" id="PS50878"/>
    </source>
</evidence>
<dbReference type="InterPro" id="IPR036691">
    <property type="entry name" value="Endo/exonu/phosph_ase_sf"/>
</dbReference>
<evidence type="ECO:0000313" key="4">
    <source>
        <dbReference type="Proteomes" id="UP000499080"/>
    </source>
</evidence>
<dbReference type="GO" id="GO:0003676">
    <property type="term" value="F:nucleic acid binding"/>
    <property type="evidence" value="ECO:0007669"/>
    <property type="project" value="InterPro"/>
</dbReference>
<keyword evidence="3" id="KW-0695">RNA-directed DNA polymerase</keyword>
<gene>
    <name evidence="3" type="primary">RTase_269</name>
    <name evidence="3" type="ORF">AVEN_41324_1</name>
</gene>
<evidence type="ECO:0000259" key="2">
    <source>
        <dbReference type="PROSITE" id="PS50879"/>
    </source>
</evidence>
<dbReference type="SUPFAM" id="SSF56672">
    <property type="entry name" value="DNA/RNA polymerases"/>
    <property type="match status" value="1"/>
</dbReference>
<dbReference type="Pfam" id="PF00078">
    <property type="entry name" value="RVT_1"/>
    <property type="match status" value="1"/>
</dbReference>
<dbReference type="InterPro" id="IPR036397">
    <property type="entry name" value="RNaseH_sf"/>
</dbReference>
<dbReference type="InterPro" id="IPR012337">
    <property type="entry name" value="RNaseH-like_sf"/>
</dbReference>
<dbReference type="Proteomes" id="UP000499080">
    <property type="component" value="Unassembled WGS sequence"/>
</dbReference>
<dbReference type="GO" id="GO:0003964">
    <property type="term" value="F:RNA-directed DNA polymerase activity"/>
    <property type="evidence" value="ECO:0007669"/>
    <property type="project" value="UniProtKB-KW"/>
</dbReference>
<dbReference type="Pfam" id="PF00075">
    <property type="entry name" value="RNase_H"/>
    <property type="match status" value="1"/>
</dbReference>
<reference evidence="3 4" key="1">
    <citation type="journal article" date="2019" name="Sci. Rep.">
        <title>Orb-weaving spider Araneus ventricosus genome elucidates the spidroin gene catalogue.</title>
        <authorList>
            <person name="Kono N."/>
            <person name="Nakamura H."/>
            <person name="Ohtoshi R."/>
            <person name="Moran D.A.P."/>
            <person name="Shinohara A."/>
            <person name="Yoshida Y."/>
            <person name="Fujiwara M."/>
            <person name="Mori M."/>
            <person name="Tomita M."/>
            <person name="Arakawa K."/>
        </authorList>
    </citation>
    <scope>NUCLEOTIDE SEQUENCE [LARGE SCALE GENOMIC DNA]</scope>
</reference>
<dbReference type="InterPro" id="IPR002156">
    <property type="entry name" value="RNaseH_domain"/>
</dbReference>
<comment type="caution">
    <text evidence="3">The sequence shown here is derived from an EMBL/GenBank/DDBJ whole genome shotgun (WGS) entry which is preliminary data.</text>
</comment>
<sequence length="1067" mass="121512">MNFFYCVRHGRSGGGLLTGFPKSAAARVIPSPFDSNSSTEMLTAEIFYKQQSFTIINVYAPQGFDITQARTYFESLKAPIFIFGDFNLHHPMWKANSSNSLSNNFADWLQMSNFLLLNSTTPTHISHTGSKSILDLSICTADIFHQMKTSVNNTSFESDHNNINFAPRSIKSINWANIMQQTSEILSSTLQDFSNTMALVTSSIKNNTTMTPLPHNNFPPWWNMACHNFLLLKKKFKNKAHNVFSIAAWIKYKKYSSKLRRTMKKASRSYWDSICNISRNPRMFYSMLNKISNHVSQGINTSNLIIHNNRIISNPQLQSNLFVNFFALRIQHEPIPLDYNGVHTSNLNHPIQIQETIKAIQTTRNSAPGADNIPAAWFKRLNNQQVHTLTARFQEIFFTTNIPQQWKHSLIIPIPKPSKDKTIISSYRPIALTSVGAKIFERILTKRISTFLLTHKKIPPCVYGFLPLRDNQLAIYKIQSNILEAHQQKDFFIGINLDIQSAYDSVYIDGLIQKCLHIGITGYIVKFIHHFLQDRVLQVRWRNQLSKTKVTQRGLAQGSVLSPILFAIFLFDFEDTLEEGVQVSIFADDIFIYCSHNSPDHIVKKLRRTMNNVYQWCKYWKLNISPEKSAVADLSRRRMSSHPDISYAGVPLPWKTEIKYLGFIFSKTNQNNINIKYLRTKARRKINALKSIAYKTYGPRTKDLISIANNSICSLFFYNCSIINKWSATHLHICDVIQTTALRTAMGLPIWTPNIILLKLAAQETLSRKIQRLATQFFLKHIAYGAHSPLYRNDGTSSVQLTNKDSSALAQIVSAFNVDISHIIKFPITLDCLNIQCKIHIHSFLFQDKSLPKTTIESLFEDTIRTHFSNFFLIATDASKSRQITSIAGTSSTNSFAYRLQHLNTIFSAEALALCQALDELPNDEDNLLLLTDSLSVLQALANLSIKSNKIILRLAAKIATREKFHQNIVLLWTPGHAGIKWNEKADNLARRVTESDLSIPWVTVEDIITQLKALAENQTDSAYRGSKYYATLGDIPSIPTIAPWLKNRREDIIIARIISRMIVTPA</sequence>
<evidence type="ECO:0000313" key="3">
    <source>
        <dbReference type="EMBL" id="GBM07257.1"/>
    </source>
</evidence>
<dbReference type="InterPro" id="IPR000477">
    <property type="entry name" value="RT_dom"/>
</dbReference>
<keyword evidence="3" id="KW-0548">Nucleotidyltransferase</keyword>
<dbReference type="SUPFAM" id="SSF53098">
    <property type="entry name" value="Ribonuclease H-like"/>
    <property type="match status" value="1"/>
</dbReference>
<dbReference type="PANTHER" id="PTHR36688:SF2">
    <property type="entry name" value="ENDONUCLEASE_EXONUCLEASE_PHOSPHATASE DOMAIN-CONTAINING PROTEIN"/>
    <property type="match status" value="1"/>
</dbReference>
<keyword evidence="4" id="KW-1185">Reference proteome</keyword>
<dbReference type="PROSITE" id="PS50879">
    <property type="entry name" value="RNASE_H_1"/>
    <property type="match status" value="1"/>
</dbReference>
<name>A0A4Y2CTY8_ARAVE</name>
<feature type="domain" description="RNase H type-1" evidence="2">
    <location>
        <begin position="868"/>
        <end position="995"/>
    </location>
</feature>
<dbReference type="Gene3D" id="3.30.420.10">
    <property type="entry name" value="Ribonuclease H-like superfamily/Ribonuclease H"/>
    <property type="match status" value="1"/>
</dbReference>
<dbReference type="OrthoDB" id="6514113at2759"/>
<dbReference type="EMBL" id="BGPR01087469">
    <property type="protein sequence ID" value="GBM07257.1"/>
    <property type="molecule type" value="Genomic_DNA"/>
</dbReference>
<dbReference type="InterPro" id="IPR052560">
    <property type="entry name" value="RdDP_mobile_element"/>
</dbReference>
<proteinExistence type="predicted"/>
<feature type="non-terminal residue" evidence="3">
    <location>
        <position position="1067"/>
    </location>
</feature>
<dbReference type="CDD" id="cd09276">
    <property type="entry name" value="Rnase_HI_RT_non_LTR"/>
    <property type="match status" value="1"/>
</dbReference>
<dbReference type="GO" id="GO:0042575">
    <property type="term" value="C:DNA polymerase complex"/>
    <property type="evidence" value="ECO:0007669"/>
    <property type="project" value="UniProtKB-ARBA"/>
</dbReference>
<accession>A0A4Y2CTY8</accession>
<dbReference type="PROSITE" id="PS50878">
    <property type="entry name" value="RT_POL"/>
    <property type="match status" value="1"/>
</dbReference>
<dbReference type="CDD" id="cd01650">
    <property type="entry name" value="RT_nLTR_like"/>
    <property type="match status" value="1"/>
</dbReference>
<dbReference type="AlphaFoldDB" id="A0A4Y2CTY8"/>
<feature type="domain" description="Reverse transcriptase" evidence="1">
    <location>
        <begin position="395"/>
        <end position="665"/>
    </location>
</feature>
<keyword evidence="3" id="KW-0808">Transferase</keyword>
<dbReference type="Pfam" id="PF14529">
    <property type="entry name" value="Exo_endo_phos_2"/>
    <property type="match status" value="1"/>
</dbReference>
<dbReference type="GO" id="GO:0004523">
    <property type="term" value="F:RNA-DNA hybrid ribonuclease activity"/>
    <property type="evidence" value="ECO:0007669"/>
    <property type="project" value="InterPro"/>
</dbReference>